<dbReference type="Proteomes" id="UP000824120">
    <property type="component" value="Chromosome 9"/>
</dbReference>
<keyword evidence="2" id="KW-1185">Reference proteome</keyword>
<evidence type="ECO:0000313" key="2">
    <source>
        <dbReference type="Proteomes" id="UP000824120"/>
    </source>
</evidence>
<reference evidence="1 2" key="1">
    <citation type="submission" date="2020-09" db="EMBL/GenBank/DDBJ databases">
        <title>De no assembly of potato wild relative species, Solanum commersonii.</title>
        <authorList>
            <person name="Cho K."/>
        </authorList>
    </citation>
    <scope>NUCLEOTIDE SEQUENCE [LARGE SCALE GENOMIC DNA]</scope>
    <source>
        <strain evidence="1">LZ3.2</strain>
        <tissue evidence="1">Leaf</tissue>
    </source>
</reference>
<evidence type="ECO:0000313" key="1">
    <source>
        <dbReference type="EMBL" id="KAG5587964.1"/>
    </source>
</evidence>
<comment type="caution">
    <text evidence="1">The sequence shown here is derived from an EMBL/GenBank/DDBJ whole genome shotgun (WGS) entry which is preliminary data.</text>
</comment>
<accession>A0A9J5XKZ5</accession>
<sequence>MVDEFSKECPVSTFLCVLAPDQWSFSDVTTMWSPIGGVRSMFAMYNLRVAKFDDVCYIQPPGGGV</sequence>
<organism evidence="1 2">
    <name type="scientific">Solanum commersonii</name>
    <name type="common">Commerson's wild potato</name>
    <name type="synonym">Commerson's nightshade</name>
    <dbReference type="NCBI Taxonomy" id="4109"/>
    <lineage>
        <taxon>Eukaryota</taxon>
        <taxon>Viridiplantae</taxon>
        <taxon>Streptophyta</taxon>
        <taxon>Embryophyta</taxon>
        <taxon>Tracheophyta</taxon>
        <taxon>Spermatophyta</taxon>
        <taxon>Magnoliopsida</taxon>
        <taxon>eudicotyledons</taxon>
        <taxon>Gunneridae</taxon>
        <taxon>Pentapetalae</taxon>
        <taxon>asterids</taxon>
        <taxon>lamiids</taxon>
        <taxon>Solanales</taxon>
        <taxon>Solanaceae</taxon>
        <taxon>Solanoideae</taxon>
        <taxon>Solaneae</taxon>
        <taxon>Solanum</taxon>
    </lineage>
</organism>
<dbReference type="AlphaFoldDB" id="A0A9J5XKZ5"/>
<name>A0A9J5XKZ5_SOLCO</name>
<proteinExistence type="predicted"/>
<dbReference type="EMBL" id="JACXVP010000009">
    <property type="protein sequence ID" value="KAG5587964.1"/>
    <property type="molecule type" value="Genomic_DNA"/>
</dbReference>
<gene>
    <name evidence="1" type="ORF">H5410_048398</name>
</gene>
<protein>
    <submittedName>
        <fullName evidence="1">Uncharacterized protein</fullName>
    </submittedName>
</protein>